<proteinExistence type="predicted"/>
<gene>
    <name evidence="2" type="ORF">DWU98_20275</name>
</gene>
<dbReference type="Proteomes" id="UP000254258">
    <property type="component" value="Unassembled WGS sequence"/>
</dbReference>
<dbReference type="RefSeq" id="WP_115497417.1">
    <property type="nucleotide sequence ID" value="NZ_QRBE01000019.1"/>
</dbReference>
<comment type="caution">
    <text evidence="2">The sequence shown here is derived from an EMBL/GenBank/DDBJ whole genome shotgun (WGS) entry which is preliminary data.</text>
</comment>
<organism evidence="2 3">
    <name type="scientific">Dyella monticola</name>
    <dbReference type="NCBI Taxonomy" id="1927958"/>
    <lineage>
        <taxon>Bacteria</taxon>
        <taxon>Pseudomonadati</taxon>
        <taxon>Pseudomonadota</taxon>
        <taxon>Gammaproteobacteria</taxon>
        <taxon>Lysobacterales</taxon>
        <taxon>Rhodanobacteraceae</taxon>
        <taxon>Dyella</taxon>
    </lineage>
</organism>
<dbReference type="OrthoDB" id="5622177at2"/>
<name>A0A370WSP4_9GAMM</name>
<reference evidence="2 3" key="1">
    <citation type="submission" date="2018-07" db="EMBL/GenBank/DDBJ databases">
        <title>Dyella monticola sp. nov. and Dyella psychrodurans sp. nov. isolated from monsoon evergreen broad-leaved forest soil of Dinghu Mountain, China.</title>
        <authorList>
            <person name="Gao Z."/>
            <person name="Qiu L."/>
        </authorList>
    </citation>
    <scope>NUCLEOTIDE SEQUENCE [LARGE SCALE GENOMIC DNA]</scope>
    <source>
        <strain evidence="2 3">4G-K06</strain>
    </source>
</reference>
<dbReference type="Pfam" id="PF07179">
    <property type="entry name" value="SseB"/>
    <property type="match status" value="1"/>
</dbReference>
<keyword evidence="3" id="KW-1185">Reference proteome</keyword>
<sequence>MATVPTSQLQTLLEAARSAANSEGRRQTEEAVFKALLDSTVYAHVPHGPVPPGRIRFVQFVRPDNQQTVLPFFSDRKQAEEASALKVGIVAMSGRRLFELTQGATLMLNPNLDRVALYPPEISALLAGRPLGFFTQEKLQQDETVGACPPTISTETLVLALRALFTREPAVRAGYMVEVHRGANDAEVFLLLVLIVMPESEERLVHLTTLELNSLSPPPDLPVTMTCVTPNEPLLDICHHGIQFYGT</sequence>
<evidence type="ECO:0000259" key="1">
    <source>
        <dbReference type="Pfam" id="PF07179"/>
    </source>
</evidence>
<dbReference type="EMBL" id="QRBE01000019">
    <property type="protein sequence ID" value="RDS78955.1"/>
    <property type="molecule type" value="Genomic_DNA"/>
</dbReference>
<evidence type="ECO:0000313" key="3">
    <source>
        <dbReference type="Proteomes" id="UP000254258"/>
    </source>
</evidence>
<evidence type="ECO:0000313" key="2">
    <source>
        <dbReference type="EMBL" id="RDS78955.1"/>
    </source>
</evidence>
<dbReference type="AlphaFoldDB" id="A0A370WSP4"/>
<dbReference type="InterPro" id="IPR009839">
    <property type="entry name" value="SseB_N"/>
</dbReference>
<protein>
    <submittedName>
        <fullName evidence="2">SseB protein</fullName>
    </submittedName>
</protein>
<feature type="domain" description="SseB protein N-terminal" evidence="1">
    <location>
        <begin position="14"/>
        <end position="123"/>
    </location>
</feature>
<accession>A0A370WSP4</accession>